<reference evidence="2" key="1">
    <citation type="submission" date="2018-02" db="EMBL/GenBank/DDBJ databases">
        <authorList>
            <person name="Cohen D.B."/>
            <person name="Kent A.D."/>
        </authorList>
    </citation>
    <scope>NUCLEOTIDE SEQUENCE</scope>
</reference>
<protein>
    <submittedName>
        <fullName evidence="2">Uncharacterized protein</fullName>
    </submittedName>
</protein>
<feature type="compositionally biased region" description="Basic residues" evidence="1">
    <location>
        <begin position="120"/>
        <end position="129"/>
    </location>
</feature>
<feature type="region of interest" description="Disordered" evidence="1">
    <location>
        <begin position="26"/>
        <end position="47"/>
    </location>
</feature>
<dbReference type="AlphaFoldDB" id="A0A2N9F3K7"/>
<sequence length="163" mass="18560">MNYKRRIKLRYSSLDQAEIGTGDLQTVGIGDGSPGRGVGLSPRRDRGVGLSRPGLAVGWFSPAGWVSPSSRGRGVGLLWAVVRCSGCTDLRKHRINRINHHHRRQAQATTESTTTTPARPSHHRINHHRASTENPKGRKSKERRESREKREQMRRRERNFRKK</sequence>
<gene>
    <name evidence="2" type="ORF">FSB_LOCUS9266</name>
</gene>
<accession>A0A2N9F3K7</accession>
<dbReference type="EMBL" id="OIVN01000513">
    <property type="protein sequence ID" value="SPC81384.1"/>
    <property type="molecule type" value="Genomic_DNA"/>
</dbReference>
<proteinExistence type="predicted"/>
<feature type="compositionally biased region" description="Gly residues" evidence="1">
    <location>
        <begin position="29"/>
        <end position="38"/>
    </location>
</feature>
<feature type="compositionally biased region" description="Basic and acidic residues" evidence="1">
    <location>
        <begin position="142"/>
        <end position="151"/>
    </location>
</feature>
<feature type="region of interest" description="Disordered" evidence="1">
    <location>
        <begin position="95"/>
        <end position="163"/>
    </location>
</feature>
<feature type="compositionally biased region" description="Low complexity" evidence="1">
    <location>
        <begin position="106"/>
        <end position="119"/>
    </location>
</feature>
<evidence type="ECO:0000313" key="2">
    <source>
        <dbReference type="EMBL" id="SPC81384.1"/>
    </source>
</evidence>
<evidence type="ECO:0000256" key="1">
    <source>
        <dbReference type="SAM" id="MobiDB-lite"/>
    </source>
</evidence>
<organism evidence="2">
    <name type="scientific">Fagus sylvatica</name>
    <name type="common">Beechnut</name>
    <dbReference type="NCBI Taxonomy" id="28930"/>
    <lineage>
        <taxon>Eukaryota</taxon>
        <taxon>Viridiplantae</taxon>
        <taxon>Streptophyta</taxon>
        <taxon>Embryophyta</taxon>
        <taxon>Tracheophyta</taxon>
        <taxon>Spermatophyta</taxon>
        <taxon>Magnoliopsida</taxon>
        <taxon>eudicotyledons</taxon>
        <taxon>Gunneridae</taxon>
        <taxon>Pentapetalae</taxon>
        <taxon>rosids</taxon>
        <taxon>fabids</taxon>
        <taxon>Fagales</taxon>
        <taxon>Fagaceae</taxon>
        <taxon>Fagus</taxon>
    </lineage>
</organism>
<name>A0A2N9F3K7_FAGSY</name>
<feature type="compositionally biased region" description="Basic residues" evidence="1">
    <location>
        <begin position="95"/>
        <end position="105"/>
    </location>
</feature>
<feature type="compositionally biased region" description="Basic residues" evidence="1">
    <location>
        <begin position="152"/>
        <end position="163"/>
    </location>
</feature>